<evidence type="ECO:0000313" key="2">
    <source>
        <dbReference type="Proteomes" id="UP000591071"/>
    </source>
</evidence>
<organism evidence="1 2">
    <name type="scientific">Megasphaera hexanoica</name>
    <dbReference type="NCBI Taxonomy" id="1675036"/>
    <lineage>
        <taxon>Bacteria</taxon>
        <taxon>Bacillati</taxon>
        <taxon>Bacillota</taxon>
        <taxon>Negativicutes</taxon>
        <taxon>Veillonellales</taxon>
        <taxon>Veillonellaceae</taxon>
        <taxon>Megasphaera</taxon>
    </lineage>
</organism>
<dbReference type="AlphaFoldDB" id="A0A848C2C7"/>
<dbReference type="Proteomes" id="UP000591071">
    <property type="component" value="Unassembled WGS sequence"/>
</dbReference>
<dbReference type="RefSeq" id="WP_170087724.1">
    <property type="nucleotide sequence ID" value="NZ_JABAFG010000013.1"/>
</dbReference>
<dbReference type="EMBL" id="JABAFG010000013">
    <property type="protein sequence ID" value="NME28703.1"/>
    <property type="molecule type" value="Genomic_DNA"/>
</dbReference>
<proteinExistence type="predicted"/>
<evidence type="ECO:0000313" key="1">
    <source>
        <dbReference type="EMBL" id="NME28703.1"/>
    </source>
</evidence>
<gene>
    <name evidence="1" type="ORF">HF872_08745</name>
</gene>
<sequence length="138" mass="16370">MTMPWNRCKNLLMKYMYKDRVTVYRQQAVKDDDGADDYTVQAVYQELPCHLTQYGKEMQSGQNPREFFTKTDLRICLDPKYDILPNDILTITHDGQTFQLNAAKAFKYPTHQEISVRREEVMRYGRCYYDNKPCNSSD</sequence>
<dbReference type="InterPro" id="IPR038667">
    <property type="entry name" value="XkdH-like_sf"/>
</dbReference>
<comment type="caution">
    <text evidence="1">The sequence shown here is derived from an EMBL/GenBank/DDBJ whole genome shotgun (WGS) entry which is preliminary data.</text>
</comment>
<name>A0A848C2C7_9FIRM</name>
<dbReference type="Gene3D" id="2.40.10.370">
    <property type="entry name" value="Protein of unknown function DUF3599"/>
    <property type="match status" value="1"/>
</dbReference>
<accession>A0A848C2C7</accession>
<protein>
    <submittedName>
        <fullName evidence="1">Uncharacterized protein</fullName>
    </submittedName>
</protein>
<reference evidence="1 2" key="1">
    <citation type="submission" date="2020-04" db="EMBL/GenBank/DDBJ databases">
        <authorList>
            <person name="Hitch T.C.A."/>
            <person name="Wylensek D."/>
            <person name="Clavel T."/>
        </authorList>
    </citation>
    <scope>NUCLEOTIDE SEQUENCE [LARGE SCALE GENOMIC DNA]</scope>
    <source>
        <strain evidence="1 2">Oil-RF-744-FAT-WT-6-1</strain>
    </source>
</reference>